<name>A0ABQ9JCW2_9CUCU</name>
<dbReference type="EMBL" id="JAPWTJ010000738">
    <property type="protein sequence ID" value="KAJ8976015.1"/>
    <property type="molecule type" value="Genomic_DNA"/>
</dbReference>
<evidence type="ECO:0000313" key="2">
    <source>
        <dbReference type="Proteomes" id="UP001162164"/>
    </source>
</evidence>
<protein>
    <submittedName>
        <fullName evidence="1">Uncharacterized protein</fullName>
    </submittedName>
</protein>
<gene>
    <name evidence="1" type="ORF">NQ317_003830</name>
</gene>
<comment type="caution">
    <text evidence="1">The sequence shown here is derived from an EMBL/GenBank/DDBJ whole genome shotgun (WGS) entry which is preliminary data.</text>
</comment>
<reference evidence="1" key="1">
    <citation type="journal article" date="2023" name="Insect Mol. Biol.">
        <title>Genome sequencing provides insights into the evolution of gene families encoding plant cell wall-degrading enzymes in longhorned beetles.</title>
        <authorList>
            <person name="Shin N.R."/>
            <person name="Okamura Y."/>
            <person name="Kirsch R."/>
            <person name="Pauchet Y."/>
        </authorList>
    </citation>
    <scope>NUCLEOTIDE SEQUENCE</scope>
    <source>
        <strain evidence="1">MMC_N1</strain>
    </source>
</reference>
<evidence type="ECO:0000313" key="1">
    <source>
        <dbReference type="EMBL" id="KAJ8976015.1"/>
    </source>
</evidence>
<sequence>MQGRTTDWQEWQVIKNDLNQVCFEWNTHRITGKKTSIAPMGRPLTMFELPQLYGTRDYLFAVSPSEITMCQEESLREEIFTRIL</sequence>
<accession>A0ABQ9JCW2</accession>
<proteinExistence type="predicted"/>
<keyword evidence="2" id="KW-1185">Reference proteome</keyword>
<organism evidence="1 2">
    <name type="scientific">Molorchus minor</name>
    <dbReference type="NCBI Taxonomy" id="1323400"/>
    <lineage>
        <taxon>Eukaryota</taxon>
        <taxon>Metazoa</taxon>
        <taxon>Ecdysozoa</taxon>
        <taxon>Arthropoda</taxon>
        <taxon>Hexapoda</taxon>
        <taxon>Insecta</taxon>
        <taxon>Pterygota</taxon>
        <taxon>Neoptera</taxon>
        <taxon>Endopterygota</taxon>
        <taxon>Coleoptera</taxon>
        <taxon>Polyphaga</taxon>
        <taxon>Cucujiformia</taxon>
        <taxon>Chrysomeloidea</taxon>
        <taxon>Cerambycidae</taxon>
        <taxon>Lamiinae</taxon>
        <taxon>Monochamini</taxon>
        <taxon>Molorchus</taxon>
    </lineage>
</organism>
<dbReference type="Proteomes" id="UP001162164">
    <property type="component" value="Unassembled WGS sequence"/>
</dbReference>